<dbReference type="RefSeq" id="WP_239132013.1">
    <property type="nucleotide sequence ID" value="NZ_BAAATX010000008.1"/>
</dbReference>
<gene>
    <name evidence="2" type="ORF">Adu01nite_01040</name>
</gene>
<name>A0ABQ3YN01_9ACTN</name>
<evidence type="ECO:0000313" key="3">
    <source>
        <dbReference type="Proteomes" id="UP000637628"/>
    </source>
</evidence>
<dbReference type="Pfam" id="PF01636">
    <property type="entry name" value="APH"/>
    <property type="match status" value="2"/>
</dbReference>
<dbReference type="SUPFAM" id="SSF56112">
    <property type="entry name" value="Protein kinase-like (PK-like)"/>
    <property type="match status" value="1"/>
</dbReference>
<evidence type="ECO:0000259" key="1">
    <source>
        <dbReference type="Pfam" id="PF01636"/>
    </source>
</evidence>
<feature type="domain" description="Aminoglycoside phosphotransferase" evidence="1">
    <location>
        <begin position="4"/>
        <end position="103"/>
    </location>
</feature>
<evidence type="ECO:0000313" key="2">
    <source>
        <dbReference type="EMBL" id="GID98753.1"/>
    </source>
</evidence>
<feature type="domain" description="Aminoglycoside phosphotransferase" evidence="1">
    <location>
        <begin position="109"/>
        <end position="139"/>
    </location>
</feature>
<organism evidence="2 3">
    <name type="scientific">Paractinoplanes durhamensis</name>
    <dbReference type="NCBI Taxonomy" id="113563"/>
    <lineage>
        <taxon>Bacteria</taxon>
        <taxon>Bacillati</taxon>
        <taxon>Actinomycetota</taxon>
        <taxon>Actinomycetes</taxon>
        <taxon>Micromonosporales</taxon>
        <taxon>Micromonosporaceae</taxon>
        <taxon>Paractinoplanes</taxon>
    </lineage>
</organism>
<dbReference type="PANTHER" id="PTHR21310">
    <property type="entry name" value="AMINOGLYCOSIDE PHOSPHOTRANSFERASE-RELATED-RELATED"/>
    <property type="match status" value="1"/>
</dbReference>
<keyword evidence="3" id="KW-1185">Reference proteome</keyword>
<dbReference type="InterPro" id="IPR051678">
    <property type="entry name" value="AGP_Transferase"/>
</dbReference>
<dbReference type="InterPro" id="IPR002575">
    <property type="entry name" value="Aminoglycoside_PTrfase"/>
</dbReference>
<proteinExistence type="predicted"/>
<sequence>MTDLELFAAGREADVFALDGNRVLRRYRTGMDVAREAEVMAYVGGLGFPVPEVYAAAGTDLVMERLDGPTLAQAALTGELSIPDGVAILADLLRRLHDLPPRGGTSGDTIVHLDLHPENVLLTRRGPVVIDWCNAGDGPGDLDTALSALILAQVAIGSIEHPLGTEAGAMVDLFLELAPGDPLRLLDDAAAFRRRQLTMSPDELAMIDAATARVRTAA</sequence>
<reference evidence="2 3" key="1">
    <citation type="submission" date="2021-01" db="EMBL/GenBank/DDBJ databases">
        <title>Whole genome shotgun sequence of Actinoplanes durhamensis NBRC 14914.</title>
        <authorList>
            <person name="Komaki H."/>
            <person name="Tamura T."/>
        </authorList>
    </citation>
    <scope>NUCLEOTIDE SEQUENCE [LARGE SCALE GENOMIC DNA]</scope>
    <source>
        <strain evidence="2 3">NBRC 14914</strain>
    </source>
</reference>
<dbReference type="InterPro" id="IPR011009">
    <property type="entry name" value="Kinase-like_dom_sf"/>
</dbReference>
<dbReference type="Gene3D" id="3.90.1200.10">
    <property type="match status" value="1"/>
</dbReference>
<dbReference type="Proteomes" id="UP000637628">
    <property type="component" value="Unassembled WGS sequence"/>
</dbReference>
<accession>A0ABQ3YN01</accession>
<dbReference type="EMBL" id="BOML01000002">
    <property type="protein sequence ID" value="GID98753.1"/>
    <property type="molecule type" value="Genomic_DNA"/>
</dbReference>
<dbReference type="PANTHER" id="PTHR21310:SF40">
    <property type="entry name" value="AMINOGLYCOSIDE PHOSPHOTRANSFERASE DOMAIN-CONTAINING PROTEIN-RELATED"/>
    <property type="match status" value="1"/>
</dbReference>
<protein>
    <recommendedName>
        <fullName evidence="1">Aminoglycoside phosphotransferase domain-containing protein</fullName>
    </recommendedName>
</protein>
<comment type="caution">
    <text evidence="2">The sequence shown here is derived from an EMBL/GenBank/DDBJ whole genome shotgun (WGS) entry which is preliminary data.</text>
</comment>